<evidence type="ECO:0000256" key="4">
    <source>
        <dbReference type="ARBA" id="ARBA00022898"/>
    </source>
</evidence>
<dbReference type="InterPro" id="IPR015421">
    <property type="entry name" value="PyrdxlP-dep_Trfase_major"/>
</dbReference>
<dbReference type="SUPFAM" id="SSF53383">
    <property type="entry name" value="PLP-dependent transferases"/>
    <property type="match status" value="1"/>
</dbReference>
<evidence type="ECO:0000313" key="6">
    <source>
        <dbReference type="EMBL" id="EFA86769.1"/>
    </source>
</evidence>
<dbReference type="PANTHER" id="PTHR42790:SF23">
    <property type="entry name" value="AROMATIC AMINO ACID AMINOTRANSFERASE DDB_G0272014"/>
    <property type="match status" value="1"/>
</dbReference>
<dbReference type="GO" id="GO:0030170">
    <property type="term" value="F:pyridoxal phosphate binding"/>
    <property type="evidence" value="ECO:0007669"/>
    <property type="project" value="InterPro"/>
</dbReference>
<dbReference type="STRING" id="670386.D3AWU6"/>
<feature type="domain" description="Aminotransferase class I/classII large" evidence="5">
    <location>
        <begin position="94"/>
        <end position="418"/>
    </location>
</feature>
<keyword evidence="2 6" id="KW-0032">Aminotransferase</keyword>
<accession>D3AWU6</accession>
<dbReference type="RefSeq" id="XP_020438873.1">
    <property type="nucleotide sequence ID" value="XM_020571599.1"/>
</dbReference>
<dbReference type="GO" id="GO:0008483">
    <property type="term" value="F:transaminase activity"/>
    <property type="evidence" value="ECO:0007669"/>
    <property type="project" value="UniProtKB-KW"/>
</dbReference>
<dbReference type="InParanoid" id="D3AWU6"/>
<evidence type="ECO:0000256" key="3">
    <source>
        <dbReference type="ARBA" id="ARBA00022679"/>
    </source>
</evidence>
<keyword evidence="4" id="KW-0663">Pyridoxal phosphate</keyword>
<dbReference type="OMA" id="FMPGEPF"/>
<dbReference type="Gene3D" id="3.40.640.10">
    <property type="entry name" value="Type I PLP-dependent aspartate aminotransferase-like (Major domain)"/>
    <property type="match status" value="1"/>
</dbReference>
<dbReference type="PANTHER" id="PTHR42790">
    <property type="entry name" value="AMINOTRANSFERASE"/>
    <property type="match status" value="1"/>
</dbReference>
<reference evidence="6 7" key="1">
    <citation type="journal article" date="2011" name="Genome Res.">
        <title>Phylogeny-wide analysis of social amoeba genomes highlights ancient origins for complex intercellular communication.</title>
        <authorList>
            <person name="Heidel A.J."/>
            <person name="Lawal H.M."/>
            <person name="Felder M."/>
            <person name="Schilde C."/>
            <person name="Helps N.R."/>
            <person name="Tunggal B."/>
            <person name="Rivero F."/>
            <person name="John U."/>
            <person name="Schleicher M."/>
            <person name="Eichinger L."/>
            <person name="Platzer M."/>
            <person name="Noegel A.A."/>
            <person name="Schaap P."/>
            <person name="Gloeckner G."/>
        </authorList>
    </citation>
    <scope>NUCLEOTIDE SEQUENCE [LARGE SCALE GENOMIC DNA]</scope>
    <source>
        <strain evidence="7">ATCC 26659 / Pp 5 / PN500</strain>
    </source>
</reference>
<evidence type="ECO:0000259" key="5">
    <source>
        <dbReference type="Pfam" id="PF00155"/>
    </source>
</evidence>
<dbReference type="GeneID" id="31356107"/>
<dbReference type="FunCoup" id="D3AWU6">
    <property type="interactions" value="29"/>
</dbReference>
<dbReference type="GO" id="GO:1901605">
    <property type="term" value="P:alpha-amino acid metabolic process"/>
    <property type="evidence" value="ECO:0007669"/>
    <property type="project" value="TreeGrafter"/>
</dbReference>
<name>D3AWU6_HETP5</name>
<comment type="caution">
    <text evidence="6">The sequence shown here is derived from an EMBL/GenBank/DDBJ whole genome shotgun (WGS) entry which is preliminary data.</text>
</comment>
<gene>
    <name evidence="6" type="ORF">PPL_00574</name>
</gene>
<dbReference type="Pfam" id="PF00155">
    <property type="entry name" value="Aminotran_1_2"/>
    <property type="match status" value="1"/>
</dbReference>
<sequence>MNNNIVDYKSFLSKKGLKRDPLPEKLEMTYQLKDGWVIFGAGIPNPCFYPFSSMDLILNDDCNSKISLDPKELAISQNYSQGFGYPGLLEVLVYFQIRTHNLKNFENNYGICLTNGAQHGISVVLENLLDEGDSIILEEPTYGGLFGVTFARNINLVGLGMDDEGILIDELKSTLSNWNIKEKPFPKLLYLIPTGQNPTGIIYSNKRKRDILEVARSYNLLIVEDDPHYFLQFGNDEDSALDKLPLEPSFLSMDTDGRVIRLDTFSKILAGGIRFGFITSHPFLNARFREEVNGTMFHINGISQLMMMKLLEKWGDDGWNKHIRMAQRFLKYKRDSMKEILDKHLGDLVQYRVPDAGMYFWLKFPDIDDTFDFIFKYMVDLKVLFGAGSGYSCYQSQKQYVRACFSHIPVDLIDKSIEKFSQTLKMVLEQINFY</sequence>
<dbReference type="AlphaFoldDB" id="D3AWU6"/>
<organism evidence="6 7">
    <name type="scientific">Heterostelium pallidum (strain ATCC 26659 / Pp 5 / PN500)</name>
    <name type="common">Cellular slime mold</name>
    <name type="synonym">Polysphondylium pallidum</name>
    <dbReference type="NCBI Taxonomy" id="670386"/>
    <lineage>
        <taxon>Eukaryota</taxon>
        <taxon>Amoebozoa</taxon>
        <taxon>Evosea</taxon>
        <taxon>Eumycetozoa</taxon>
        <taxon>Dictyostelia</taxon>
        <taxon>Acytosteliales</taxon>
        <taxon>Acytosteliaceae</taxon>
        <taxon>Heterostelium</taxon>
    </lineage>
</organism>
<keyword evidence="7" id="KW-1185">Reference proteome</keyword>
<proteinExistence type="predicted"/>
<dbReference type="InterPro" id="IPR004839">
    <property type="entry name" value="Aminotransferase_I/II_large"/>
</dbReference>
<dbReference type="InterPro" id="IPR050859">
    <property type="entry name" value="Class-I_PLP-dep_aminotransf"/>
</dbReference>
<keyword evidence="3 6" id="KW-0808">Transferase</keyword>
<comment type="cofactor">
    <cofactor evidence="1">
        <name>pyridoxal 5'-phosphate</name>
        <dbReference type="ChEBI" id="CHEBI:597326"/>
    </cofactor>
</comment>
<dbReference type="InterPro" id="IPR015424">
    <property type="entry name" value="PyrdxlP-dep_Trfase"/>
</dbReference>
<dbReference type="CDD" id="cd00609">
    <property type="entry name" value="AAT_like"/>
    <property type="match status" value="1"/>
</dbReference>
<dbReference type="Proteomes" id="UP000001396">
    <property type="component" value="Unassembled WGS sequence"/>
</dbReference>
<evidence type="ECO:0000256" key="2">
    <source>
        <dbReference type="ARBA" id="ARBA00022576"/>
    </source>
</evidence>
<protein>
    <submittedName>
        <fullName evidence="6">Kynurenine/alpha-aminoadipate aminotransferase-like protein</fullName>
    </submittedName>
</protein>
<evidence type="ECO:0000256" key="1">
    <source>
        <dbReference type="ARBA" id="ARBA00001933"/>
    </source>
</evidence>
<dbReference type="EMBL" id="ADBJ01000002">
    <property type="protein sequence ID" value="EFA86769.1"/>
    <property type="molecule type" value="Genomic_DNA"/>
</dbReference>
<evidence type="ECO:0000313" key="7">
    <source>
        <dbReference type="Proteomes" id="UP000001396"/>
    </source>
</evidence>